<dbReference type="RefSeq" id="WP_040113805.1">
    <property type="nucleotide sequence ID" value="NZ_CP006906.1"/>
</dbReference>
<name>A0A0A7G0A4_9CLOT</name>
<dbReference type="eggNOG" id="ENOG5032815">
    <property type="taxonomic scope" value="Bacteria"/>
</dbReference>
<evidence type="ECO:0000313" key="1">
    <source>
        <dbReference type="EMBL" id="AIY85284.1"/>
    </source>
</evidence>
<dbReference type="AlphaFoldDB" id="A0A0A7G0A4"/>
<dbReference type="HOGENOM" id="CLU_1537390_0_0_9"/>
<accession>A0A0A7G0A4</accession>
<dbReference type="Proteomes" id="UP000030635">
    <property type="component" value="Plasmid pCBJ"/>
</dbReference>
<gene>
    <name evidence="1" type="ORF">U729_3248</name>
</gene>
<proteinExistence type="predicted"/>
<reference evidence="1 2" key="1">
    <citation type="journal article" date="2015" name="Infect. Genet. Evol.">
        <title>Genomic sequences of six botulinum neurotoxin-producing strains representing three clostridial species illustrate the mobility and diversity of botulinum neurotoxin genes.</title>
        <authorList>
            <person name="Smith T.J."/>
            <person name="Hill K.K."/>
            <person name="Xie G."/>
            <person name="Foley B.T."/>
            <person name="Williamson C.H."/>
            <person name="Foster J.T."/>
            <person name="Johnson S.L."/>
            <person name="Chertkov O."/>
            <person name="Teshima H."/>
            <person name="Gibbons H.S."/>
            <person name="Johnsky L.A."/>
            <person name="Karavis M.A."/>
            <person name="Smith L.A."/>
        </authorList>
    </citation>
    <scope>NUCLEOTIDE SEQUENCE [LARGE SCALE GENOMIC DNA]</scope>
    <source>
        <strain evidence="1">Sullivan</strain>
        <plasmid evidence="2">Plasmid pCBJ</plasmid>
    </source>
</reference>
<dbReference type="EMBL" id="CP006906">
    <property type="protein sequence ID" value="AIY85284.1"/>
    <property type="molecule type" value="Genomic_DNA"/>
</dbReference>
<keyword evidence="1" id="KW-0614">Plasmid</keyword>
<evidence type="ECO:0000313" key="2">
    <source>
        <dbReference type="Proteomes" id="UP000030635"/>
    </source>
</evidence>
<sequence>MGQYFKVVNLTKKEVMQSNLDDGTKFFEHSFINNPFMNRVMELIGEDGPWYKDKIIWCGDYAMKGLFTNDKGINLFIESASYKDLEFYENPGNNFRYLVNDTCAYYIDLTKCPKCRNGLTIHPLPLLTSTMDDDYRYEYCGFNAPLNGLWCGDSIYATNNKPEKYVEIVPNFIY</sequence>
<geneLocation type="plasmid" evidence="1 2">
    <name>pCBJ</name>
</geneLocation>
<dbReference type="KEGG" id="cbv:U729_3248"/>
<dbReference type="OrthoDB" id="2035766at2"/>
<protein>
    <submittedName>
        <fullName evidence="1">Uncharacterized protein</fullName>
    </submittedName>
</protein>
<keyword evidence="2" id="KW-1185">Reference proteome</keyword>
<organism evidence="1 2">
    <name type="scientific">Clostridium baratii str. Sullivan</name>
    <dbReference type="NCBI Taxonomy" id="1415775"/>
    <lineage>
        <taxon>Bacteria</taxon>
        <taxon>Bacillati</taxon>
        <taxon>Bacillota</taxon>
        <taxon>Clostridia</taxon>
        <taxon>Eubacteriales</taxon>
        <taxon>Clostridiaceae</taxon>
        <taxon>Clostridium</taxon>
    </lineage>
</organism>